<dbReference type="Proteomes" id="UP000556026">
    <property type="component" value="Unassembled WGS sequence"/>
</dbReference>
<evidence type="ECO:0000259" key="2">
    <source>
        <dbReference type="Pfam" id="PF13505"/>
    </source>
</evidence>
<feature type="domain" description="Outer membrane protein beta-barrel" evidence="2">
    <location>
        <begin position="40"/>
        <end position="229"/>
    </location>
</feature>
<name>A0A6V8MN51_9BACT</name>
<accession>A0A6V8MN51</accession>
<evidence type="ECO:0000313" key="4">
    <source>
        <dbReference type="Proteomes" id="UP000556026"/>
    </source>
</evidence>
<keyword evidence="1" id="KW-0732">Signal</keyword>
<dbReference type="EMBL" id="BLXX01000014">
    <property type="protein sequence ID" value="GFO61475.1"/>
    <property type="molecule type" value="Genomic_DNA"/>
</dbReference>
<proteinExistence type="predicted"/>
<dbReference type="InterPro" id="IPR011250">
    <property type="entry name" value="OMP/PagP_B-barrel"/>
</dbReference>
<gene>
    <name evidence="3" type="ORF">GMST_38000</name>
</gene>
<dbReference type="SUPFAM" id="SSF56925">
    <property type="entry name" value="OMPA-like"/>
    <property type="match status" value="1"/>
</dbReference>
<reference evidence="4" key="1">
    <citation type="submission" date="2020-06" db="EMBL/GenBank/DDBJ databases">
        <title>Draft genomic sequence of Geomonas sp. Red330.</title>
        <authorList>
            <person name="Itoh H."/>
            <person name="Zhenxing X."/>
            <person name="Ushijima N."/>
            <person name="Masuda Y."/>
            <person name="Shiratori Y."/>
            <person name="Senoo K."/>
        </authorList>
    </citation>
    <scope>NUCLEOTIDE SEQUENCE [LARGE SCALE GENOMIC DNA]</scope>
    <source>
        <strain evidence="4">Red330</strain>
    </source>
</reference>
<dbReference type="InterPro" id="IPR027385">
    <property type="entry name" value="Beta-barrel_OMP"/>
</dbReference>
<evidence type="ECO:0000313" key="3">
    <source>
        <dbReference type="EMBL" id="GFO61475.1"/>
    </source>
</evidence>
<comment type="caution">
    <text evidence="3">The sequence shown here is derived from an EMBL/GenBank/DDBJ whole genome shotgun (WGS) entry which is preliminary data.</text>
</comment>
<sequence>MENHLNRYALSKYSRNAAVYQSDSRQLRRTLMLVCLLATVILIGLATQSHATESPGNYLVLKGGLYSPSMSHDIDNFNGGSTSHLDSKTGFAGEIAIGHYFLPMFALELGGGYFESKGSAAAQPGEAKLKVVPLVATGKVLLPLGMFEPYGLFGIGAYITELEVSGNLGSFRGSTEVTYGLHTGVGFNMNFGRMFVGAEGKYLWAEPSFGGQHVRLDGFTTTANLGFRF</sequence>
<protein>
    <recommendedName>
        <fullName evidence="2">Outer membrane protein beta-barrel domain-containing protein</fullName>
    </recommendedName>
</protein>
<dbReference type="RefSeq" id="WP_183356264.1">
    <property type="nucleotide sequence ID" value="NZ_BLXX01000014.1"/>
</dbReference>
<keyword evidence="4" id="KW-1185">Reference proteome</keyword>
<organism evidence="3 4">
    <name type="scientific">Geomonas silvestris</name>
    <dbReference type="NCBI Taxonomy" id="2740184"/>
    <lineage>
        <taxon>Bacteria</taxon>
        <taxon>Pseudomonadati</taxon>
        <taxon>Thermodesulfobacteriota</taxon>
        <taxon>Desulfuromonadia</taxon>
        <taxon>Geobacterales</taxon>
        <taxon>Geobacteraceae</taxon>
        <taxon>Geomonas</taxon>
    </lineage>
</organism>
<dbReference type="Pfam" id="PF13505">
    <property type="entry name" value="OMP_b-brl"/>
    <property type="match status" value="1"/>
</dbReference>
<dbReference type="Gene3D" id="2.40.160.20">
    <property type="match status" value="1"/>
</dbReference>
<evidence type="ECO:0000256" key="1">
    <source>
        <dbReference type="ARBA" id="ARBA00022729"/>
    </source>
</evidence>
<dbReference type="AlphaFoldDB" id="A0A6V8MN51"/>